<keyword evidence="7" id="KW-0479">Metal-binding</keyword>
<dbReference type="GO" id="GO:0000166">
    <property type="term" value="F:nucleotide binding"/>
    <property type="evidence" value="ECO:0007669"/>
    <property type="project" value="UniProtKB-KW"/>
</dbReference>
<dbReference type="GO" id="GO:0008033">
    <property type="term" value="P:tRNA processing"/>
    <property type="evidence" value="ECO:0007669"/>
    <property type="project" value="UniProtKB-KW"/>
</dbReference>
<comment type="similarity">
    <text evidence="2 12">Belongs to the tRNA nucleotidyltransferase/poly(A) polymerase family.</text>
</comment>
<keyword evidence="4 12" id="KW-0808">Transferase</keyword>
<dbReference type="Gene3D" id="3.90.1640.10">
    <property type="entry name" value="inorganic pyrophosphatase (n-terminal core)"/>
    <property type="match status" value="1"/>
</dbReference>
<proteinExistence type="inferred from homology"/>
<dbReference type="Proteomes" id="UP001329915">
    <property type="component" value="Chromosome"/>
</dbReference>
<dbReference type="SMART" id="SM00116">
    <property type="entry name" value="CBS"/>
    <property type="match status" value="2"/>
</dbReference>
<sequence>MLQLILSHRNIDFDGLAAMVAAKKLFPKGKMVLSGKAGPAVAEFLSLYKDSLPILFAHQVEKQQLDRVVIVDTNTPERLGEMEWALDSAREVLVYDHHPSQKDGIKAYRLKQEQMGAVTTLLVEELATQGQSISAFEATIFALGIYQDTGAMTHPGTTPRDVRAVALLLDKGANLSVVSRFMEQHLDEAQQGLLNSMLSNITEVSINGILILVSKVKVEDYIGGLAYLTAKLLEITGVNSFISLVKMGKRVHLVGRTSLDCVPMHTIMAGFGGGGHPKAAAATVKNGDPATINQQLIELLQQNVRPLVTAAGIMSYPVKVLAPDTTIKEAGRMMLRYGHSGLPIREDAKLVGMVSRRDVDKALHHGLGHAPVKGFMSRQVKVISPDTPLPEIQRLMVRYDVGRLPVMAGEKIVGIISRSDILRTMHGDGYAHPFNTLYQDRCDWQTMPDILDLLGEQLEGEQLKLLAGIGRLADENNWGAYLVGGFVRDLLLGVPNLDLDIVVVGSAPKLAEKLSAEFGGNVRVHEKFNTATVHLPSDIKVDFATARKEFYEYPAALPTIEETNLREDLYRRDFTVNALAICLNRDEFGLLIDFFCGYSDLEEQRIRLLHNLSFIEDPTRILRAVRFEQRYQFQLEPQTAHVLSNAVAEEALKNISPDRVWNELKLIFAENDPVKSLRRLAELGIWPQIIPGLEWKNSIQESLNKVIPVITAVADITGVSLERWLVFLTVILRETDETSAVAWLDQLSITKEQRSSLKRCLEEDSAAMLQDLETPGPGELHKLLKDCSPLGMALILLFIKGQVEQNVYQYFRLRTRLPQLLKMDGKVLGKMGIEPGPVYGKVLFALEAAVLEGKVETVQDQQRFVRNWLESKGVL</sequence>
<dbReference type="Gene3D" id="3.10.310.30">
    <property type="match status" value="1"/>
</dbReference>
<evidence type="ECO:0000256" key="5">
    <source>
        <dbReference type="ARBA" id="ARBA00022694"/>
    </source>
</evidence>
<dbReference type="Pfam" id="PF01368">
    <property type="entry name" value="DHH"/>
    <property type="match status" value="1"/>
</dbReference>
<evidence type="ECO:0000259" key="13">
    <source>
        <dbReference type="PROSITE" id="PS51371"/>
    </source>
</evidence>
<dbReference type="KEGG" id="dbc:MFMK1_002849"/>
<gene>
    <name evidence="14" type="ORF">MFMK1_002849</name>
</gene>
<dbReference type="InterPro" id="IPR001667">
    <property type="entry name" value="DDH_dom"/>
</dbReference>
<evidence type="ECO:0000256" key="9">
    <source>
        <dbReference type="ARBA" id="ARBA00022842"/>
    </source>
</evidence>
<dbReference type="SUPFAM" id="SSF54631">
    <property type="entry name" value="CBS-domain pair"/>
    <property type="match status" value="1"/>
</dbReference>
<evidence type="ECO:0000313" key="15">
    <source>
        <dbReference type="Proteomes" id="UP001329915"/>
    </source>
</evidence>
<evidence type="ECO:0000256" key="3">
    <source>
        <dbReference type="ARBA" id="ARBA00022555"/>
    </source>
</evidence>
<keyword evidence="5" id="KW-0819">tRNA processing</keyword>
<dbReference type="CDD" id="cd04595">
    <property type="entry name" value="CBS_pair_DHH_polyA_Pol_assoc"/>
    <property type="match status" value="1"/>
</dbReference>
<accession>A0AAU0UNX5</accession>
<evidence type="ECO:0000256" key="1">
    <source>
        <dbReference type="ARBA" id="ARBA00001946"/>
    </source>
</evidence>
<dbReference type="Pfam" id="PF12627">
    <property type="entry name" value="PolyA_pol_RNAbd"/>
    <property type="match status" value="1"/>
</dbReference>
<keyword evidence="11" id="KW-0129">CBS domain</keyword>
<evidence type="ECO:0000256" key="6">
    <source>
        <dbReference type="ARBA" id="ARBA00022695"/>
    </source>
</evidence>
<evidence type="ECO:0000256" key="12">
    <source>
        <dbReference type="RuleBase" id="RU003953"/>
    </source>
</evidence>
<protein>
    <submittedName>
        <fullName evidence="14">CBS domain-containing protein</fullName>
    </submittedName>
</protein>
<dbReference type="GO" id="GO:0016779">
    <property type="term" value="F:nucleotidyltransferase activity"/>
    <property type="evidence" value="ECO:0007669"/>
    <property type="project" value="UniProtKB-KW"/>
</dbReference>
<dbReference type="InterPro" id="IPR032828">
    <property type="entry name" value="PolyA_RNA-bd"/>
</dbReference>
<dbReference type="PANTHER" id="PTHR47788">
    <property type="entry name" value="POLYA POLYMERASE"/>
    <property type="match status" value="1"/>
</dbReference>
<evidence type="ECO:0000256" key="8">
    <source>
        <dbReference type="ARBA" id="ARBA00022741"/>
    </source>
</evidence>
<keyword evidence="3" id="KW-0820">tRNA-binding</keyword>
<dbReference type="EMBL" id="CP121694">
    <property type="protein sequence ID" value="WRO23003.1"/>
    <property type="molecule type" value="Genomic_DNA"/>
</dbReference>
<evidence type="ECO:0000256" key="4">
    <source>
        <dbReference type="ARBA" id="ARBA00022679"/>
    </source>
</evidence>
<evidence type="ECO:0000256" key="11">
    <source>
        <dbReference type="PROSITE-ProRule" id="PRU00703"/>
    </source>
</evidence>
<dbReference type="InterPro" id="IPR052390">
    <property type="entry name" value="tRNA_nt/polyA_polymerase"/>
</dbReference>
<dbReference type="Gene3D" id="3.30.460.10">
    <property type="entry name" value="Beta Polymerase, domain 2"/>
    <property type="match status" value="1"/>
</dbReference>
<dbReference type="SUPFAM" id="SSF64182">
    <property type="entry name" value="DHH phosphoesterases"/>
    <property type="match status" value="1"/>
</dbReference>
<dbReference type="SUPFAM" id="SSF81891">
    <property type="entry name" value="Poly A polymerase C-terminal region-like"/>
    <property type="match status" value="1"/>
</dbReference>
<dbReference type="SUPFAM" id="SSF81301">
    <property type="entry name" value="Nucleotidyltransferase"/>
    <property type="match status" value="1"/>
</dbReference>
<keyword evidence="6" id="KW-0548">Nucleotidyltransferase</keyword>
<dbReference type="GO" id="GO:0000049">
    <property type="term" value="F:tRNA binding"/>
    <property type="evidence" value="ECO:0007669"/>
    <property type="project" value="UniProtKB-KW"/>
</dbReference>
<evidence type="ECO:0000256" key="7">
    <source>
        <dbReference type="ARBA" id="ARBA00022723"/>
    </source>
</evidence>
<dbReference type="PANTHER" id="PTHR47788:SF1">
    <property type="entry name" value="A-ADDING TRNA NUCLEOTIDYLTRANSFERASE"/>
    <property type="match status" value="1"/>
</dbReference>
<keyword evidence="8" id="KW-0547">Nucleotide-binding</keyword>
<dbReference type="CDD" id="cd05398">
    <property type="entry name" value="NT_ClassII-CCAase"/>
    <property type="match status" value="1"/>
</dbReference>
<dbReference type="RefSeq" id="WP_366922394.1">
    <property type="nucleotide sequence ID" value="NZ_CP121694.1"/>
</dbReference>
<reference evidence="14 15" key="1">
    <citation type="submission" date="2023-04" db="EMBL/GenBank/DDBJ databases">
        <authorList>
            <person name="Hsu D."/>
        </authorList>
    </citation>
    <scope>NUCLEOTIDE SEQUENCE [LARGE SCALE GENOMIC DNA]</scope>
    <source>
        <strain evidence="14 15">MK1</strain>
    </source>
</reference>
<dbReference type="AlphaFoldDB" id="A0AAU0UNX5"/>
<organism evidence="14 15">
    <name type="scientific">Metallumcola ferriviriculae</name>
    <dbReference type="NCBI Taxonomy" id="3039180"/>
    <lineage>
        <taxon>Bacteria</taxon>
        <taxon>Bacillati</taxon>
        <taxon>Bacillota</taxon>
        <taxon>Clostridia</taxon>
        <taxon>Neomoorellales</taxon>
        <taxon>Desulfitibacteraceae</taxon>
        <taxon>Metallumcola</taxon>
    </lineage>
</organism>
<dbReference type="InterPro" id="IPR002646">
    <property type="entry name" value="PolA_pol_head_dom"/>
</dbReference>
<dbReference type="Pfam" id="PF00571">
    <property type="entry name" value="CBS"/>
    <property type="match status" value="2"/>
</dbReference>
<dbReference type="Pfam" id="PF01743">
    <property type="entry name" value="PolyA_pol"/>
    <property type="match status" value="1"/>
</dbReference>
<keyword evidence="9" id="KW-0460">Magnesium</keyword>
<dbReference type="InterPro" id="IPR046342">
    <property type="entry name" value="CBS_dom_sf"/>
</dbReference>
<dbReference type="InterPro" id="IPR000644">
    <property type="entry name" value="CBS_dom"/>
</dbReference>
<comment type="cofactor">
    <cofactor evidence="1">
        <name>Mg(2+)</name>
        <dbReference type="ChEBI" id="CHEBI:18420"/>
    </cofactor>
</comment>
<feature type="domain" description="CBS" evidence="13">
    <location>
        <begin position="314"/>
        <end position="372"/>
    </location>
</feature>
<dbReference type="PROSITE" id="PS51371">
    <property type="entry name" value="CBS"/>
    <property type="match status" value="2"/>
</dbReference>
<feature type="domain" description="CBS" evidence="13">
    <location>
        <begin position="376"/>
        <end position="434"/>
    </location>
</feature>
<dbReference type="Gene3D" id="1.10.3090.10">
    <property type="entry name" value="cca-adding enzyme, domain 2"/>
    <property type="match status" value="1"/>
</dbReference>
<name>A0AAU0UNX5_9FIRM</name>
<evidence type="ECO:0000313" key="14">
    <source>
        <dbReference type="EMBL" id="WRO23003.1"/>
    </source>
</evidence>
<keyword evidence="10 12" id="KW-0694">RNA-binding</keyword>
<keyword evidence="15" id="KW-1185">Reference proteome</keyword>
<dbReference type="GO" id="GO:0046872">
    <property type="term" value="F:metal ion binding"/>
    <property type="evidence" value="ECO:0007669"/>
    <property type="project" value="UniProtKB-KW"/>
</dbReference>
<dbReference type="Gene3D" id="3.10.580.10">
    <property type="entry name" value="CBS-domain"/>
    <property type="match status" value="1"/>
</dbReference>
<dbReference type="InterPro" id="IPR043519">
    <property type="entry name" value="NT_sf"/>
</dbReference>
<dbReference type="InterPro" id="IPR038763">
    <property type="entry name" value="DHH_sf"/>
</dbReference>
<evidence type="ECO:0000256" key="2">
    <source>
        <dbReference type="ARBA" id="ARBA00007265"/>
    </source>
</evidence>
<evidence type="ECO:0000256" key="10">
    <source>
        <dbReference type="ARBA" id="ARBA00022884"/>
    </source>
</evidence>